<accession>L0A8P2</accession>
<keyword evidence="1" id="KW-0732">Signal</keyword>
<dbReference type="Pfam" id="PF17957">
    <property type="entry name" value="Big_7"/>
    <property type="match status" value="3"/>
</dbReference>
<proteinExistence type="predicted"/>
<dbReference type="EMBL" id="CP003383">
    <property type="protein sequence ID" value="AFZ69527.1"/>
    <property type="molecule type" value="Genomic_DNA"/>
</dbReference>
<dbReference type="AlphaFoldDB" id="L0A8P2"/>
<feature type="chain" id="PRO_5003939080" description="Ig-like domain-containing protein" evidence="1">
    <location>
        <begin position="22"/>
        <end position="804"/>
    </location>
</feature>
<dbReference type="PATRIC" id="fig|937777.3.peg.4187"/>
<dbReference type="Proteomes" id="UP000010467">
    <property type="component" value="Plasmid pDEIPE01"/>
</dbReference>
<dbReference type="HOGENOM" id="CLU_350143_0_0_0"/>
<dbReference type="PROSITE" id="PS51257">
    <property type="entry name" value="PROKAR_LIPOPROTEIN"/>
    <property type="match status" value="1"/>
</dbReference>
<protein>
    <recommendedName>
        <fullName evidence="4">Ig-like domain-containing protein</fullName>
    </recommendedName>
</protein>
<reference evidence="3" key="1">
    <citation type="submission" date="2012-03" db="EMBL/GenBank/DDBJ databases">
        <title>Complete sequence of plasmid 1 of Deinococcus peraridilitoris DSM 19664.</title>
        <authorList>
            <person name="Lucas S."/>
            <person name="Copeland A."/>
            <person name="Lapidus A."/>
            <person name="Glavina del Rio T."/>
            <person name="Dalin E."/>
            <person name="Tice H."/>
            <person name="Bruce D."/>
            <person name="Goodwin L."/>
            <person name="Pitluck S."/>
            <person name="Peters L."/>
            <person name="Mikhailova N."/>
            <person name="Lu M."/>
            <person name="Kyrpides N."/>
            <person name="Mavromatis K."/>
            <person name="Ivanova N."/>
            <person name="Brettin T."/>
            <person name="Detter J.C."/>
            <person name="Han C."/>
            <person name="Larimer F."/>
            <person name="Land M."/>
            <person name="Hauser L."/>
            <person name="Markowitz V."/>
            <person name="Cheng J.-F."/>
            <person name="Hugenholtz P."/>
            <person name="Woyke T."/>
            <person name="Wu D."/>
            <person name="Pukall R."/>
            <person name="Steenblock K."/>
            <person name="Brambilla E."/>
            <person name="Klenk H.-P."/>
            <person name="Eisen J.A."/>
        </authorList>
    </citation>
    <scope>NUCLEOTIDE SEQUENCE [LARGE SCALE GENOMIC DNA]</scope>
    <source>
        <strain evidence="3">DSM 19664 / LMG 22246 / CIP 109416 / KR-200</strain>
        <plasmid evidence="3">Plasmid pDEIPE01</plasmid>
    </source>
</reference>
<geneLocation type="plasmid" evidence="2 3">
    <name>pDEIPE01</name>
</geneLocation>
<keyword evidence="3" id="KW-1185">Reference proteome</keyword>
<evidence type="ECO:0008006" key="4">
    <source>
        <dbReference type="Google" id="ProtNLM"/>
    </source>
</evidence>
<evidence type="ECO:0000313" key="3">
    <source>
        <dbReference type="Proteomes" id="UP000010467"/>
    </source>
</evidence>
<keyword evidence="2" id="KW-0614">Plasmid</keyword>
<gene>
    <name evidence="2" type="ordered locus">Deipe_4160</name>
</gene>
<evidence type="ECO:0000256" key="1">
    <source>
        <dbReference type="SAM" id="SignalP"/>
    </source>
</evidence>
<dbReference type="KEGG" id="dpd:Deipe_4160"/>
<dbReference type="RefSeq" id="WP_015231428.1">
    <property type="nucleotide sequence ID" value="NC_019789.1"/>
</dbReference>
<sequence>MKKVSLSVAALTLALILAACGQGAPQDGQLPTVGSVTYDAQTGQATILASDNVGISKLEYSIDTGPVITLKVSGKGPYTIPLPSSLKPGPHTIKVTVFDSAGNPSKKYTLSITVLDRHAPTKVVLSSTAPLTDPITRAGPLGLSVAAQDNVKVTRVEFYDGATKIAEDTTPDDGFTASVDFAAGNQSSHQYSARAYDAAGNASAPSNTLSVNVNIPGLPVDVPAPTNVVLSREGDGPVTQRGGSVLLKVTAEGAVDHVFFYDNGVQVGTGDFTPQDGFAKTIEFSAADNGTHVYTAVAFTAAGKASVPSNAVNVTVDIDDVAPSVSVTASPASLTAAGQVEITADATDNRSVSKVEFYQNGALLGTDTNGSDGWTAAAEFSANSQNGTYDYTAKAFDVAGNHTISDAARVTVAIDTTAPTVSLSSSSPTVTSEGSLTLTAAAQDNEGGTGVNYVEFYRNGVLVATDASAPYEYSASFTFADNGTVTFNAKAFDQVGNVATSGDMQINVQIPDSLAPVFGSDLAGAAIVSVDGGYDGRITGTLSDNVGVTSLTYSLNGAPAVTVSPITSSLDILVDALQDGENSILLTAQDAQGNTATATVTITAPDVGAPSFSNVVTEVLGAGSDTPTLRISGQASDLVGVTRVTYQLNGSNESELLLSGSAQDATFDATVSGLVPGSNTLTLQAYDAANNVARQTSTFSLSASDSIAPTISGLSAIAKGKSRNTAISATISDTAPVGATAGIGDVRLSYSVDGKNTDVSIKGSLSGTSLQHNLKNVPVGTTLTVTAIDLAGNSVSATTIIVRR</sequence>
<evidence type="ECO:0000313" key="2">
    <source>
        <dbReference type="EMBL" id="AFZ69527.1"/>
    </source>
</evidence>
<name>L0A8P2_DEIPD</name>
<dbReference type="InterPro" id="IPR013783">
    <property type="entry name" value="Ig-like_fold"/>
</dbReference>
<feature type="signal peptide" evidence="1">
    <location>
        <begin position="1"/>
        <end position="21"/>
    </location>
</feature>
<organism evidence="2 3">
    <name type="scientific">Deinococcus peraridilitoris (strain DSM 19664 / LMG 22246 / CIP 109416 / KR-200)</name>
    <dbReference type="NCBI Taxonomy" id="937777"/>
    <lineage>
        <taxon>Bacteria</taxon>
        <taxon>Thermotogati</taxon>
        <taxon>Deinococcota</taxon>
        <taxon>Deinococci</taxon>
        <taxon>Deinococcales</taxon>
        <taxon>Deinococcaceae</taxon>
        <taxon>Deinococcus</taxon>
    </lineage>
</organism>
<dbReference type="OrthoDB" id="71555at2"/>
<dbReference type="Gene3D" id="2.60.40.10">
    <property type="entry name" value="Immunoglobulins"/>
    <property type="match status" value="7"/>
</dbReference>